<dbReference type="InterPro" id="IPR009571">
    <property type="entry name" value="SUR7/Rim9-like_fungi"/>
</dbReference>
<reference evidence="3" key="1">
    <citation type="submission" date="2014-08" db="EMBL/GenBank/DDBJ databases">
        <authorList>
            <person name="Sharma Rahul"/>
            <person name="Thines Marco"/>
        </authorList>
    </citation>
    <scope>NUCLEOTIDE SEQUENCE</scope>
</reference>
<feature type="region of interest" description="Disordered" evidence="1">
    <location>
        <begin position="261"/>
        <end position="287"/>
    </location>
</feature>
<dbReference type="GO" id="GO:0032153">
    <property type="term" value="C:cell division site"/>
    <property type="evidence" value="ECO:0007669"/>
    <property type="project" value="TreeGrafter"/>
</dbReference>
<feature type="transmembrane region" description="Helical" evidence="2">
    <location>
        <begin position="89"/>
        <end position="115"/>
    </location>
</feature>
<evidence type="ECO:0000256" key="2">
    <source>
        <dbReference type="SAM" id="Phobius"/>
    </source>
</evidence>
<dbReference type="EMBL" id="LN483332">
    <property type="protein sequence ID" value="CED85326.1"/>
    <property type="molecule type" value="Genomic_DNA"/>
</dbReference>
<evidence type="ECO:0000313" key="3">
    <source>
        <dbReference type="EMBL" id="CED85326.1"/>
    </source>
</evidence>
<proteinExistence type="predicted"/>
<dbReference type="GO" id="GO:0035838">
    <property type="term" value="C:growing cell tip"/>
    <property type="evidence" value="ECO:0007669"/>
    <property type="project" value="TreeGrafter"/>
</dbReference>
<dbReference type="AlphaFoldDB" id="A0A0F7SUY7"/>
<keyword evidence="2" id="KW-0812">Transmembrane</keyword>
<evidence type="ECO:0000256" key="1">
    <source>
        <dbReference type="SAM" id="MobiDB-lite"/>
    </source>
</evidence>
<protein>
    <submittedName>
        <fullName evidence="3">Actin cortical patch SUR7/pH-response regulator PalI</fullName>
    </submittedName>
</protein>
<dbReference type="PANTHER" id="PTHR28013:SF4">
    <property type="entry name" value="MARVEL DOMAIN-CONTAINING PROTEIN"/>
    <property type="match status" value="1"/>
</dbReference>
<accession>A0A0F7SUY7</accession>
<dbReference type="InterPro" id="IPR051380">
    <property type="entry name" value="pH-response_reg_palI/RIM9"/>
</dbReference>
<sequence length="287" mass="31503">MYTTYRQSSFSSSPFRVALSLILHLALVILLIFPTFSAPFLKSFYFIRTASSSSATVYGAFGSCTEGTGGKCTSFKVGWDGGDIFAPQWLISAMVTWLPAFGLSIITLLVTLPALFRRPIVLGLWRILDFFTSLATSLSFGFTLSLMIRAKAELKAAGYTTSSYGSALWIGAAALGVSILISFVGPPIIVRAVFESLPTGPGVNDIGYVDHSQPRGFVGYEGSPAPIDSQRHIGEYQEQEQEPVAGRGGWFARFDRKKRAQEKELEREEQEKSDRDRREGRIAEAIV</sequence>
<dbReference type="PANTHER" id="PTHR28013">
    <property type="entry name" value="PROTEIN DCV1-RELATED"/>
    <property type="match status" value="1"/>
</dbReference>
<organism evidence="3">
    <name type="scientific">Phaffia rhodozyma</name>
    <name type="common">Yeast</name>
    <name type="synonym">Xanthophyllomyces dendrorhous</name>
    <dbReference type="NCBI Taxonomy" id="264483"/>
    <lineage>
        <taxon>Eukaryota</taxon>
        <taxon>Fungi</taxon>
        <taxon>Dikarya</taxon>
        <taxon>Basidiomycota</taxon>
        <taxon>Agaricomycotina</taxon>
        <taxon>Tremellomycetes</taxon>
        <taxon>Cystofilobasidiales</taxon>
        <taxon>Mrakiaceae</taxon>
        <taxon>Phaffia</taxon>
    </lineage>
</organism>
<feature type="transmembrane region" description="Helical" evidence="2">
    <location>
        <begin position="168"/>
        <end position="190"/>
    </location>
</feature>
<feature type="transmembrane region" description="Helical" evidence="2">
    <location>
        <begin position="127"/>
        <end position="148"/>
    </location>
</feature>
<keyword evidence="2" id="KW-0472">Membrane</keyword>
<dbReference type="Pfam" id="PF06687">
    <property type="entry name" value="SUR7"/>
    <property type="match status" value="1"/>
</dbReference>
<name>A0A0F7SUY7_PHARH</name>
<dbReference type="GO" id="GO:0005886">
    <property type="term" value="C:plasma membrane"/>
    <property type="evidence" value="ECO:0007669"/>
    <property type="project" value="TreeGrafter"/>
</dbReference>
<keyword evidence="2" id="KW-1133">Transmembrane helix</keyword>